<evidence type="ECO:0000313" key="2">
    <source>
        <dbReference type="EMBL" id="KIE08338.1"/>
    </source>
</evidence>
<evidence type="ECO:0000313" key="3">
    <source>
        <dbReference type="Proteomes" id="UP000029738"/>
    </source>
</evidence>
<proteinExistence type="predicted"/>
<name>A0A0C1QX88_9CYAN</name>
<reference evidence="2" key="1">
    <citation type="journal article" date="2015" name="Genome Announc.">
        <title>Draft Genome Sequence of Tolypothrix boutellei Strain VB521301.</title>
        <authorList>
            <person name="Chandrababunaidu M.M."/>
            <person name="Singh D."/>
            <person name="Sen D."/>
            <person name="Bhan S."/>
            <person name="Das S."/>
            <person name="Gupta A."/>
            <person name="Adhikary S.P."/>
            <person name="Tripathy S."/>
        </authorList>
    </citation>
    <scope>NUCLEOTIDE SEQUENCE</scope>
    <source>
        <strain evidence="2">VB521301</strain>
    </source>
</reference>
<dbReference type="EMBL" id="JHEG02000058">
    <property type="protein sequence ID" value="KIE08338.1"/>
    <property type="molecule type" value="Genomic_DNA"/>
</dbReference>
<accession>A0A0C1QX88</accession>
<comment type="caution">
    <text evidence="2">The sequence shown here is derived from an EMBL/GenBank/DDBJ whole genome shotgun (WGS) entry which is preliminary data.</text>
</comment>
<evidence type="ECO:0000313" key="1">
    <source>
        <dbReference type="EMBL" id="KAF3885715.1"/>
    </source>
</evidence>
<dbReference type="EMBL" id="JHEG04000001">
    <property type="protein sequence ID" value="KAF3885715.1"/>
    <property type="molecule type" value="Genomic_DNA"/>
</dbReference>
<sequence length="98" mass="11130">MKQINLEQMETISLSELLKFAQAESVVLVSSDGETFILKRLSEEDKDDVEFAIEVEALRKSKSFQEFLDERLNYKTTKSIEEILADVEADIAANTPSE</sequence>
<dbReference type="STRING" id="1479485.DA73_0227390"/>
<dbReference type="AlphaFoldDB" id="A0A0C1QX88"/>
<reference evidence="1" key="2">
    <citation type="submission" date="2019-11" db="EMBL/GenBank/DDBJ databases">
        <title>Improved Assembly of Tolypothrix boutellei genome.</title>
        <authorList>
            <person name="Sarangi A.N."/>
            <person name="Mukherjee M."/>
            <person name="Ghosh S."/>
            <person name="Singh D."/>
            <person name="Das A."/>
            <person name="Kant S."/>
            <person name="Prusty A."/>
            <person name="Tripathy S."/>
        </authorList>
    </citation>
    <scope>NUCLEOTIDE SEQUENCE</scope>
    <source>
        <strain evidence="1">VB521301</strain>
    </source>
</reference>
<dbReference type="RefSeq" id="WP_038075803.1">
    <property type="nucleotide sequence ID" value="NZ_JHEG04000001.1"/>
</dbReference>
<protein>
    <submittedName>
        <fullName evidence="2">Uncharacterized protein</fullName>
    </submittedName>
</protein>
<dbReference type="Proteomes" id="UP000029738">
    <property type="component" value="Unassembled WGS sequence"/>
</dbReference>
<organism evidence="2">
    <name type="scientific">Tolypothrix bouteillei VB521301</name>
    <dbReference type="NCBI Taxonomy" id="1479485"/>
    <lineage>
        <taxon>Bacteria</taxon>
        <taxon>Bacillati</taxon>
        <taxon>Cyanobacteriota</taxon>
        <taxon>Cyanophyceae</taxon>
        <taxon>Nostocales</taxon>
        <taxon>Tolypothrichaceae</taxon>
        <taxon>Tolypothrix</taxon>
    </lineage>
</organism>
<gene>
    <name evidence="2" type="ORF">DA73_0227390</name>
    <name evidence="1" type="ORF">DA73_0400009755</name>
</gene>
<keyword evidence="3" id="KW-1185">Reference proteome</keyword>